<keyword evidence="2" id="KW-1185">Reference proteome</keyword>
<gene>
    <name evidence="1" type="ORF">MML48_1g15750</name>
</gene>
<evidence type="ECO:0000313" key="2">
    <source>
        <dbReference type="Proteomes" id="UP001056778"/>
    </source>
</evidence>
<evidence type="ECO:0000313" key="1">
    <source>
        <dbReference type="EMBL" id="KAI4471759.1"/>
    </source>
</evidence>
<protein>
    <submittedName>
        <fullName evidence="1">Uncharacterized protein</fullName>
    </submittedName>
</protein>
<reference evidence="1" key="1">
    <citation type="submission" date="2022-04" db="EMBL/GenBank/DDBJ databases">
        <title>Chromosome-scale genome assembly of Holotrichia oblita Faldermann.</title>
        <authorList>
            <person name="Rongchong L."/>
        </authorList>
    </citation>
    <scope>NUCLEOTIDE SEQUENCE</scope>
    <source>
        <strain evidence="1">81SQS9</strain>
    </source>
</reference>
<dbReference type="EMBL" id="CM043015">
    <property type="protein sequence ID" value="KAI4471759.1"/>
    <property type="molecule type" value="Genomic_DNA"/>
</dbReference>
<proteinExistence type="predicted"/>
<name>A0ACB9TY16_HOLOL</name>
<sequence>MTYAAILIVLVGCSLIGSSLGQDSRIVNGTDAEEGEFKFMISLRNASSHTCGGTILSKDYVLTAAHCVCTEYANVSRLTIQYGLLEINRLDENSIQVEEIICNELYNPSANYIYDIAVLKLNESIPEDYVFPTKLAEPDFNTTETLDGMVIGWGRNATNGYLPTILQKVDIKIYSNSICDAAHNGVVDLAHHICSGIPENGQGSCQGDSGGPLLYGDIQVGVVSWGTAGNCGISNETHPKVLARVSSYNEWIKETAKLSSSTLQISVPLLLRSVIRIVNGTDASPGQFPYVVSLRYFQQHECGGSIIGARWILTAAHCIYSDYINVLTILYGSINLRNGESPEANTAEVALAYIHENYVASGGYENDIGLLYLRQPLHITRYAQPIPLPSLGAKTPSEKDATLVGWGYPQSDILQVMEVLQFVSLTIFTDEVCIDYHGQNFSTISHICAGITGGGKGQCSGDSGGPLAVDGIQYGIVSWSDRPCATTPGVLTRVASFREWIYHSDEINLLKMYSCTIDEMEDETCIIASNPIKDDWVPSYELLWQEVNMREDVKWLENATNKKILYEKLLKWMKRGPQLLSVDDETDFIDPDVLRNVIKVKCDTFNEFDVNELRKARCRANVFETVRNGIFMNRAAMKMANIDAITDFTFTSLDYNSVHKRDGPYYFADVCAGPGGFSEYILWRKKWCYKGFGFTLKGDNDFKLNESTCTSADSFHPFYGTSGDGNIYNPDNIKDFKEIVLGYTQGVGVHFMMSDGGFSVEGNENLQEVLSKQIYVCQCLMALCIIRPHGYFVTKMFDLFTKFSVGLIYLMHLCFDKIAIVKPNTSRPANSERYLICIDFKNSSQAMEIRKYLEFIVQDLWIKQQYKDKVQDDDSEILELVPLDILKRDAKFASYMFESNTTIAERQVVGLLKLQCFCRDPNLIETRQEISRSKCLNLWRIPDRKRSPVEIFTPENVTDMISQPAFMLTQPKEISDTKTFKSVIDDIKDWRFVPMRSSKQVNFCHIFVGVSNSKVCKLVGNQWIKVKNMHLNKGTLLYGEVVKEKCISWRTGVETEKLCLQVIDALRLGDISLADLSFEERAKSISIFCEAINFEVEPDDVRIRLKEGRFLHDMYSQNIVEYKHETREYITHMDPLGPKNSNELHSLRQPLQFTRYAQPIPLPSLGAKTPSEKDATLVGWGYPQSDILQVMEVLQFVSLTIFTDEVCIDYHGQNFSTISHICAGTTGGGKGQCSGDSEAPLPSTAFNTHSDEINLLKMYSCTIDAMEDETCIIASNPIKDDWVPSYELLSVDDETDFIDPDVLRNVIKVKCDTFNEFDVNELRKARCRANVFETVRNGIFMNRAAMKMANIDAITDFTFTSLDYNSIHKRDGPYYFADVCAGPGGFSEYILWRKKWCYKGFGFTLKGDNDFKLSESTCTSADSFHPFYGTSGDGNIYNPDNIKDFKEIVLGYTQGVGVHFMMSDGGFSVEGNENLQEVLSKQIYVCQCLMALCIIQPHGYFVTKMFDLFTKFSVGLIYLMHLCFDKIAIVKPNTSRPANSERYLICIDFKNSSQTMEIRKYLEFIVQDLWIKQQYKDKVQDDDSEILELVPLDILKRDAKFASYMLESNTTIAERQVVGLLKLQCFCRDPNLIETRQEISRSKCLNLWRIPDRKRSPVEIFTPENVTDMISQPAFMLTQPKEISDTKTFKSVIDDIKRLEVCSDEVVETVGNQWIKVKNMHLNKGTLLYGEVVKEKCISWRTGVETEKLCLQVIDALRLGDISLADLSFEERAKSISIFCEAINFEVEPDDVRIRLKEGRFLHDMYSQNIVEYKHETREYITHMDPLGPKNSNELHSVNSLLFLKINSHQSFNSTYVLRSVVYINEHEIKNGAFKLIDVMKLIRNLNKK</sequence>
<organism evidence="1 2">
    <name type="scientific">Holotrichia oblita</name>
    <name type="common">Chafer beetle</name>
    <dbReference type="NCBI Taxonomy" id="644536"/>
    <lineage>
        <taxon>Eukaryota</taxon>
        <taxon>Metazoa</taxon>
        <taxon>Ecdysozoa</taxon>
        <taxon>Arthropoda</taxon>
        <taxon>Hexapoda</taxon>
        <taxon>Insecta</taxon>
        <taxon>Pterygota</taxon>
        <taxon>Neoptera</taxon>
        <taxon>Endopterygota</taxon>
        <taxon>Coleoptera</taxon>
        <taxon>Polyphaga</taxon>
        <taxon>Scarabaeiformia</taxon>
        <taxon>Scarabaeidae</taxon>
        <taxon>Melolonthinae</taxon>
        <taxon>Holotrichia</taxon>
    </lineage>
</organism>
<dbReference type="Proteomes" id="UP001056778">
    <property type="component" value="Chromosome 1"/>
</dbReference>
<accession>A0ACB9TY16</accession>
<comment type="caution">
    <text evidence="1">The sequence shown here is derived from an EMBL/GenBank/DDBJ whole genome shotgun (WGS) entry which is preliminary data.</text>
</comment>